<evidence type="ECO:0000313" key="1">
    <source>
        <dbReference type="EMBL" id="KKN07666.1"/>
    </source>
</evidence>
<dbReference type="AlphaFoldDB" id="A0A0F9Q306"/>
<comment type="caution">
    <text evidence="1">The sequence shown here is derived from an EMBL/GenBank/DDBJ whole genome shotgun (WGS) entry which is preliminary data.</text>
</comment>
<proteinExistence type="predicted"/>
<reference evidence="1" key="1">
    <citation type="journal article" date="2015" name="Nature">
        <title>Complex archaea that bridge the gap between prokaryotes and eukaryotes.</title>
        <authorList>
            <person name="Spang A."/>
            <person name="Saw J.H."/>
            <person name="Jorgensen S.L."/>
            <person name="Zaremba-Niedzwiedzka K."/>
            <person name="Martijn J."/>
            <person name="Lind A.E."/>
            <person name="van Eijk R."/>
            <person name="Schleper C."/>
            <person name="Guy L."/>
            <person name="Ettema T.J."/>
        </authorList>
    </citation>
    <scope>NUCLEOTIDE SEQUENCE</scope>
</reference>
<name>A0A0F9Q306_9ZZZZ</name>
<organism evidence="1">
    <name type="scientific">marine sediment metagenome</name>
    <dbReference type="NCBI Taxonomy" id="412755"/>
    <lineage>
        <taxon>unclassified sequences</taxon>
        <taxon>metagenomes</taxon>
        <taxon>ecological metagenomes</taxon>
    </lineage>
</organism>
<protein>
    <submittedName>
        <fullName evidence="1">Uncharacterized protein</fullName>
    </submittedName>
</protein>
<gene>
    <name evidence="1" type="ORF">LCGC14_1064650</name>
</gene>
<dbReference type="EMBL" id="LAZR01004542">
    <property type="protein sequence ID" value="KKN07666.1"/>
    <property type="molecule type" value="Genomic_DNA"/>
</dbReference>
<accession>A0A0F9Q306</accession>
<sequence length="71" mass="7747">MKIKMRIASAPLADRCLPPVVTDLTNVVRPLGCVRELGYYPGRDALVAAVAAAAVLERINTSVLEVYYEEN</sequence>